<dbReference type="Pfam" id="PF15936">
    <property type="entry name" value="DUF4749"/>
    <property type="match status" value="1"/>
</dbReference>
<dbReference type="InterPro" id="IPR050604">
    <property type="entry name" value="PDZ-LIM_domain"/>
</dbReference>
<sequence length="540" mass="57738">MRSSALWKADLGPLSSPPPPPCPTSPPWAHCLPPPPPTLSNPPAEEPSEILKPVPIAHPPHPHPHPTAPPSSGAVAPAYNKSARPFGGSLGEPAKPPAWAPSVASIPSASSAFTPATTTIIPPTTNTIIPTPTTRPGLARTPTAPHPPPTSPKVPSGCPPPPSIPVVPQPSVYNTPINLYSDDNACEVALGQRRALLDGQGEAPQLNGGPQSVLKKHPYIRAPRRPIIETDIGFYHVPTHGDCSRKRIMEDTEDWRPRTGTSQSRSFRILAQMTGTENEPKKEVDTEKKMTKVDMTIIGPRYNNLRSWHHDIEEPSHNRAPEAPQLPLSNGKATGAETETETEMESDIEAEAAQVVTETSVRDGAQSREAKEEEEEEEEITYNPPSPLLISGSVVSAGPQRLAPVLWPGSQRTTVAAADSTNKPPQDGGVIPEESLSQSCVAEGFFASEDPSGQEEVKRASAYVPHTHSRPEQVFALAPDQTDVSPAPSSLKPVVQHHSPAPLRYPALPLPLALTRPLPLPLSLPLPLPLPPTPCPCLWP</sequence>
<organism evidence="4 5">
    <name type="scientific">Coilia grayii</name>
    <name type="common">Gray's grenadier anchovy</name>
    <dbReference type="NCBI Taxonomy" id="363190"/>
    <lineage>
        <taxon>Eukaryota</taxon>
        <taxon>Metazoa</taxon>
        <taxon>Chordata</taxon>
        <taxon>Craniata</taxon>
        <taxon>Vertebrata</taxon>
        <taxon>Euteleostomi</taxon>
        <taxon>Actinopterygii</taxon>
        <taxon>Neopterygii</taxon>
        <taxon>Teleostei</taxon>
        <taxon>Clupei</taxon>
        <taxon>Clupeiformes</taxon>
        <taxon>Clupeoidei</taxon>
        <taxon>Engraulidae</taxon>
        <taxon>Coilinae</taxon>
        <taxon>Coilia</taxon>
    </lineage>
</organism>
<feature type="compositionally biased region" description="Acidic residues" evidence="2">
    <location>
        <begin position="338"/>
        <end position="350"/>
    </location>
</feature>
<evidence type="ECO:0000256" key="2">
    <source>
        <dbReference type="SAM" id="MobiDB-lite"/>
    </source>
</evidence>
<reference evidence="4 5" key="1">
    <citation type="submission" date="2024-09" db="EMBL/GenBank/DDBJ databases">
        <title>A chromosome-level genome assembly of Gray's grenadier anchovy, Coilia grayii.</title>
        <authorList>
            <person name="Fu Z."/>
        </authorList>
    </citation>
    <scope>NUCLEOTIDE SEQUENCE [LARGE SCALE GENOMIC DNA]</scope>
    <source>
        <strain evidence="4">G4</strain>
        <tissue evidence="4">Muscle</tissue>
    </source>
</reference>
<feature type="compositionally biased region" description="Pro residues" evidence="2">
    <location>
        <begin position="15"/>
        <end position="40"/>
    </location>
</feature>
<feature type="compositionally biased region" description="Low complexity" evidence="2">
    <location>
        <begin position="114"/>
        <end position="134"/>
    </location>
</feature>
<keyword evidence="5" id="KW-1185">Reference proteome</keyword>
<evidence type="ECO:0000259" key="3">
    <source>
        <dbReference type="Pfam" id="PF15936"/>
    </source>
</evidence>
<gene>
    <name evidence="4" type="ORF">ACEWY4_011547</name>
</gene>
<evidence type="ECO:0000256" key="1">
    <source>
        <dbReference type="ARBA" id="ARBA00023038"/>
    </source>
</evidence>
<dbReference type="EMBL" id="JBHFQA010000010">
    <property type="protein sequence ID" value="KAL2091749.1"/>
    <property type="molecule type" value="Genomic_DNA"/>
</dbReference>
<feature type="region of interest" description="Disordered" evidence="2">
    <location>
        <begin position="1"/>
        <end position="102"/>
    </location>
</feature>
<dbReference type="PANTHER" id="PTHR24214">
    <property type="entry name" value="PDZ AND LIM DOMAIN PROTEIN ZASP"/>
    <property type="match status" value="1"/>
</dbReference>
<keyword evidence="1" id="KW-0479">Metal-binding</keyword>
<feature type="compositionally biased region" description="Pro residues" evidence="2">
    <location>
        <begin position="144"/>
        <end position="159"/>
    </location>
</feature>
<dbReference type="AlphaFoldDB" id="A0ABD1JXZ7"/>
<keyword evidence="1" id="KW-0440">LIM domain</keyword>
<proteinExistence type="predicted"/>
<dbReference type="Proteomes" id="UP001591681">
    <property type="component" value="Unassembled WGS sequence"/>
</dbReference>
<feature type="domain" description="PDZ and LIM" evidence="3">
    <location>
        <begin position="172"/>
        <end position="282"/>
    </location>
</feature>
<evidence type="ECO:0000313" key="5">
    <source>
        <dbReference type="Proteomes" id="UP001591681"/>
    </source>
</evidence>
<dbReference type="PRINTS" id="PR01217">
    <property type="entry name" value="PRICHEXTENSN"/>
</dbReference>
<comment type="caution">
    <text evidence="4">The sequence shown here is derived from an EMBL/GenBank/DDBJ whole genome shotgun (WGS) entry which is preliminary data.</text>
</comment>
<accession>A0ABD1JXZ7</accession>
<dbReference type="PANTHER" id="PTHR24214:SF32">
    <property type="entry name" value="PDZ AND LIM DOMAIN PROTEIN 5"/>
    <property type="match status" value="1"/>
</dbReference>
<feature type="region of interest" description="Disordered" evidence="2">
    <location>
        <begin position="114"/>
        <end position="159"/>
    </location>
</feature>
<protein>
    <recommendedName>
        <fullName evidence="3">PDZ and LIM domain-containing protein</fullName>
    </recommendedName>
</protein>
<keyword evidence="1" id="KW-0862">Zinc</keyword>
<evidence type="ECO:0000313" key="4">
    <source>
        <dbReference type="EMBL" id="KAL2091749.1"/>
    </source>
</evidence>
<feature type="region of interest" description="Disordered" evidence="2">
    <location>
        <begin position="314"/>
        <end position="387"/>
    </location>
</feature>
<dbReference type="InterPro" id="IPR031847">
    <property type="entry name" value="PDLI1-4/Zasp-like_mid"/>
</dbReference>
<name>A0ABD1JXZ7_9TELE</name>